<dbReference type="PANTHER" id="PTHR40086:SF1">
    <property type="entry name" value="CELL CYCLE REGULATOR CCRZ"/>
    <property type="match status" value="1"/>
</dbReference>
<dbReference type="Proteomes" id="UP001214629">
    <property type="component" value="Chromosome"/>
</dbReference>
<protein>
    <submittedName>
        <fullName evidence="1">Phosphotransferase</fullName>
    </submittedName>
</protein>
<dbReference type="EMBL" id="CP096246">
    <property type="protein sequence ID" value="WFG96987.1"/>
    <property type="molecule type" value="Genomic_DNA"/>
</dbReference>
<dbReference type="InterPro" id="IPR052077">
    <property type="entry name" value="CcrZ_PhaseVar_Mediator"/>
</dbReference>
<dbReference type="InterPro" id="IPR011009">
    <property type="entry name" value="Kinase-like_dom_sf"/>
</dbReference>
<dbReference type="PANTHER" id="PTHR40086">
    <property type="entry name" value="PHOSPHOTRANSFERASE YTMP-RELATED"/>
    <property type="match status" value="1"/>
</dbReference>
<evidence type="ECO:0000313" key="2">
    <source>
        <dbReference type="Proteomes" id="UP001214629"/>
    </source>
</evidence>
<dbReference type="RefSeq" id="WP_277939188.1">
    <property type="nucleotide sequence ID" value="NZ_CP096246.1"/>
</dbReference>
<gene>
    <name evidence="1" type="ORF">M0C40_03000</name>
</gene>
<organism evidence="1 2">
    <name type="scientific">Spiroplasma citri</name>
    <dbReference type="NCBI Taxonomy" id="2133"/>
    <lineage>
        <taxon>Bacteria</taxon>
        <taxon>Bacillati</taxon>
        <taxon>Mycoplasmatota</taxon>
        <taxon>Mollicutes</taxon>
        <taxon>Entomoplasmatales</taxon>
        <taxon>Spiroplasmataceae</taxon>
        <taxon>Spiroplasma</taxon>
    </lineage>
</organism>
<proteinExistence type="predicted"/>
<dbReference type="Gene3D" id="3.90.1200.10">
    <property type="match status" value="1"/>
</dbReference>
<dbReference type="Pfam" id="PF01633">
    <property type="entry name" value="Choline_kinase"/>
    <property type="match status" value="1"/>
</dbReference>
<accession>A0AAX3T0N5</accession>
<reference evidence="1 2" key="1">
    <citation type="submission" date="2022-04" db="EMBL/GenBank/DDBJ databases">
        <title>Whole genome of Spiroplasma citri.</title>
        <authorList>
            <person name="Khanchezar A."/>
            <person name="Izadpanah K."/>
            <person name="Taghavi M."/>
            <person name="Ghorbani A."/>
            <person name="Beven L."/>
        </authorList>
    </citation>
    <scope>NUCLEOTIDE SEQUENCE [LARGE SCALE GENOMIC DNA]</scope>
    <source>
        <strain evidence="1 2">D4</strain>
    </source>
</reference>
<evidence type="ECO:0000313" key="1">
    <source>
        <dbReference type="EMBL" id="WFG96987.1"/>
    </source>
</evidence>
<keyword evidence="2" id="KW-1185">Reference proteome</keyword>
<dbReference type="SUPFAM" id="SSF56112">
    <property type="entry name" value="Protein kinase-like (PK-like)"/>
    <property type="match status" value="1"/>
</dbReference>
<name>A0AAX3T0N5_SPICI</name>
<sequence>MMKYQIKAKLNLGITNQNYQSIDNLFIRYSSPFTNLFIDHQNEIFVLEQIKNSDLTLPIVDYGYDGEHFFLVTPYYPTLQSLSMAKLTNQVLTQVATIIKQLWETKINTNNQIKTFNPKQFLITLKSAICKQLVNLTTYEKNLDYSKLQPTELVLCHNDLNSGNLVFLNQKLYLIDFEYAMLNDKFFDIASFASETLTTKAEQTYWFNLFNLTSQQQEKVAAWMYYQNILWIYWANYMYEQTKEKIFLTIIDLKLTNLQKNN</sequence>
<dbReference type="AlphaFoldDB" id="A0AAX3T0N5"/>